<protein>
    <recommendedName>
        <fullName evidence="7">Flagellar assembly protein FliH</fullName>
    </recommendedName>
</protein>
<keyword evidence="6" id="KW-1006">Bacterial flagellum protein export</keyword>
<keyword evidence="3" id="KW-0813">Transport</keyword>
<keyword evidence="10" id="KW-0969">Cilium</keyword>
<dbReference type="PANTHER" id="PTHR34982:SF1">
    <property type="entry name" value="FLAGELLAR ASSEMBLY PROTEIN FLIH"/>
    <property type="match status" value="1"/>
</dbReference>
<dbReference type="InterPro" id="IPR018035">
    <property type="entry name" value="Flagellar_FliH/T3SS_HrpE"/>
</dbReference>
<feature type="domain" description="Flagellar assembly protein FliH/Type III secretion system HrpE" evidence="9">
    <location>
        <begin position="150"/>
        <end position="278"/>
    </location>
</feature>
<comment type="similarity">
    <text evidence="2">Belongs to the FliH family.</text>
</comment>
<evidence type="ECO:0000256" key="5">
    <source>
        <dbReference type="ARBA" id="ARBA00022927"/>
    </source>
</evidence>
<evidence type="ECO:0000256" key="3">
    <source>
        <dbReference type="ARBA" id="ARBA00022448"/>
    </source>
</evidence>
<evidence type="ECO:0000256" key="6">
    <source>
        <dbReference type="ARBA" id="ARBA00023225"/>
    </source>
</evidence>
<reference evidence="10 11" key="1">
    <citation type="submission" date="2019-03" db="EMBL/GenBank/DDBJ databases">
        <title>Genome sequence of Lentibacillus salicampi ATCC BAA-719.</title>
        <authorList>
            <person name="Maclea K.S."/>
            <person name="Simoes Junior M."/>
        </authorList>
    </citation>
    <scope>NUCLEOTIDE SEQUENCE [LARGE SCALE GENOMIC DNA]</scope>
    <source>
        <strain evidence="10 11">ATCC BAA-719</strain>
    </source>
</reference>
<keyword evidence="10" id="KW-0282">Flagellum</keyword>
<dbReference type="GO" id="GO:0044781">
    <property type="term" value="P:bacterial-type flagellum organization"/>
    <property type="evidence" value="ECO:0007669"/>
    <property type="project" value="UniProtKB-KW"/>
</dbReference>
<evidence type="ECO:0000256" key="7">
    <source>
        <dbReference type="NCBIfam" id="TIGR03825"/>
    </source>
</evidence>
<comment type="caution">
    <text evidence="10">The sequence shown here is derived from an EMBL/GenBank/DDBJ whole genome shotgun (WGS) entry which is preliminary data.</text>
</comment>
<dbReference type="AlphaFoldDB" id="A0A4Y9AJT6"/>
<dbReference type="GO" id="GO:0015031">
    <property type="term" value="P:protein transport"/>
    <property type="evidence" value="ECO:0007669"/>
    <property type="project" value="UniProtKB-KW"/>
</dbReference>
<sequence length="291" mass="33057">MFAYVTWKKHKQELLGRSAISRKLAKLSLHAVGVTISLSSIDSNQLHALKEKRINVRPIELHESAESGHATQRKDEQHRLQAEVNRAQAELKQINDRQAARLQQTNDEIEDAKKKWETEKQRYIEQAQQEGFATGIEQGKQAGLDQYQQLLTEANDIVTSATNDYYSTIEQSDETILDLAITIAGKIIHQELAEKPDAFISIVHAAIKEIKDKSDIAIYLHPDNYDLVVQQKDEMKRLVDKDIRIAVYIDDDLNAGSCLIEHPSGQIDAGIDTQLKELRETLHEISMENNQ</sequence>
<name>A0A4Y9AJT6_9BACI</name>
<feature type="coiled-coil region" evidence="8">
    <location>
        <begin position="70"/>
        <end position="164"/>
    </location>
</feature>
<organism evidence="10 11">
    <name type="scientific">Lentibacillus salicampi</name>
    <dbReference type="NCBI Taxonomy" id="175306"/>
    <lineage>
        <taxon>Bacteria</taxon>
        <taxon>Bacillati</taxon>
        <taxon>Bacillota</taxon>
        <taxon>Bacilli</taxon>
        <taxon>Bacillales</taxon>
        <taxon>Bacillaceae</taxon>
        <taxon>Lentibacillus</taxon>
    </lineage>
</organism>
<accession>A0A4Y9AJT6</accession>
<keyword evidence="4" id="KW-1005">Bacterial flagellum biogenesis</keyword>
<evidence type="ECO:0000259" key="9">
    <source>
        <dbReference type="Pfam" id="PF02108"/>
    </source>
</evidence>
<dbReference type="PANTHER" id="PTHR34982">
    <property type="entry name" value="YOP PROTEINS TRANSLOCATION PROTEIN L"/>
    <property type="match status" value="1"/>
</dbReference>
<dbReference type="GO" id="GO:0005829">
    <property type="term" value="C:cytosol"/>
    <property type="evidence" value="ECO:0007669"/>
    <property type="project" value="TreeGrafter"/>
</dbReference>
<dbReference type="OrthoDB" id="19020at2"/>
<evidence type="ECO:0000256" key="8">
    <source>
        <dbReference type="SAM" id="Coils"/>
    </source>
</evidence>
<evidence type="ECO:0000313" key="11">
    <source>
        <dbReference type="Proteomes" id="UP000298484"/>
    </source>
</evidence>
<dbReference type="EMBL" id="SRHY01000001">
    <property type="protein sequence ID" value="TFJ94664.1"/>
    <property type="molecule type" value="Genomic_DNA"/>
</dbReference>
<gene>
    <name evidence="10" type="primary">fliH</name>
    <name evidence="10" type="ORF">E4U82_01765</name>
</gene>
<dbReference type="Proteomes" id="UP000298484">
    <property type="component" value="Unassembled WGS sequence"/>
</dbReference>
<comment type="function">
    <text evidence="1">Needed for flagellar regrowth and assembly.</text>
</comment>
<keyword evidence="10" id="KW-0966">Cell projection</keyword>
<evidence type="ECO:0000313" key="10">
    <source>
        <dbReference type="EMBL" id="TFJ94664.1"/>
    </source>
</evidence>
<dbReference type="NCBIfam" id="TIGR03825">
    <property type="entry name" value="FliH_bacil"/>
    <property type="match status" value="1"/>
</dbReference>
<evidence type="ECO:0000256" key="2">
    <source>
        <dbReference type="ARBA" id="ARBA00006602"/>
    </source>
</evidence>
<keyword evidence="5" id="KW-0653">Protein transport</keyword>
<dbReference type="InterPro" id="IPR022524">
    <property type="entry name" value="FliH_Bacilli"/>
</dbReference>
<keyword evidence="11" id="KW-1185">Reference proteome</keyword>
<evidence type="ECO:0000256" key="4">
    <source>
        <dbReference type="ARBA" id="ARBA00022795"/>
    </source>
</evidence>
<dbReference type="Pfam" id="PF02108">
    <property type="entry name" value="FliH"/>
    <property type="match status" value="1"/>
</dbReference>
<proteinExistence type="inferred from homology"/>
<evidence type="ECO:0000256" key="1">
    <source>
        <dbReference type="ARBA" id="ARBA00003041"/>
    </source>
</evidence>
<dbReference type="InterPro" id="IPR051472">
    <property type="entry name" value="T3SS_Stator/FliH"/>
</dbReference>
<keyword evidence="8" id="KW-0175">Coiled coil</keyword>